<evidence type="ECO:0000313" key="2">
    <source>
        <dbReference type="Proteomes" id="UP000076609"/>
    </source>
</evidence>
<comment type="caution">
    <text evidence="1">The sequence shown here is derived from an EMBL/GenBank/DDBJ whole genome shotgun (WGS) entry which is preliminary data.</text>
</comment>
<evidence type="ECO:0008006" key="3">
    <source>
        <dbReference type="Google" id="ProtNLM"/>
    </source>
</evidence>
<proteinExistence type="predicted"/>
<protein>
    <recommendedName>
        <fullName evidence="3">LPS export ABC transporter periplasmic protein LptC</fullName>
    </recommendedName>
</protein>
<gene>
    <name evidence="1" type="ORF">AVT10_09805</name>
</gene>
<reference evidence="2" key="1">
    <citation type="submission" date="2016-01" db="EMBL/GenBank/DDBJ databases">
        <title>Draft genome of Chromobacterium sp. F49.</title>
        <authorList>
            <person name="Hong K.W."/>
        </authorList>
    </citation>
    <scope>NUCLEOTIDE SEQUENCE [LARGE SCALE GENOMIC DNA]</scope>
    <source>
        <strain evidence="2">CN3</strain>
    </source>
</reference>
<name>A0ABR5YGG5_9SPHN</name>
<dbReference type="RefSeq" id="WP_066688535.1">
    <property type="nucleotide sequence ID" value="NZ_LQQO01000003.1"/>
</dbReference>
<organism evidence="1 2">
    <name type="scientific">Sphingomonas hankookensis</name>
    <dbReference type="NCBI Taxonomy" id="563996"/>
    <lineage>
        <taxon>Bacteria</taxon>
        <taxon>Pseudomonadati</taxon>
        <taxon>Pseudomonadota</taxon>
        <taxon>Alphaproteobacteria</taxon>
        <taxon>Sphingomonadales</taxon>
        <taxon>Sphingomonadaceae</taxon>
        <taxon>Sphingomonas</taxon>
    </lineage>
</organism>
<accession>A0ABR5YGG5</accession>
<dbReference type="Proteomes" id="UP000076609">
    <property type="component" value="Unassembled WGS sequence"/>
</dbReference>
<sequence length="116" mass="13179">MIRRRHRRIALVIALLLLLSFALYLLGGSTLYRRTAAPDGRGVVELYTPARWQAWRTRDFEIPVVARYIEPDGTVIASNAPIELSGNGRLYWDADSVSIGSTAVYDRRTRTWSVKD</sequence>
<dbReference type="EMBL" id="LQQO01000003">
    <property type="protein sequence ID" value="KZE18072.1"/>
    <property type="molecule type" value="Genomic_DNA"/>
</dbReference>
<keyword evidence="2" id="KW-1185">Reference proteome</keyword>
<evidence type="ECO:0000313" key="1">
    <source>
        <dbReference type="EMBL" id="KZE18072.1"/>
    </source>
</evidence>